<name>X1VIL3_9ZZZZ</name>
<comment type="caution">
    <text evidence="1">The sequence shown here is derived from an EMBL/GenBank/DDBJ whole genome shotgun (WGS) entry which is preliminary data.</text>
</comment>
<dbReference type="EMBL" id="BARW01035199">
    <property type="protein sequence ID" value="GAJ18532.1"/>
    <property type="molecule type" value="Genomic_DNA"/>
</dbReference>
<evidence type="ECO:0000313" key="1">
    <source>
        <dbReference type="EMBL" id="GAJ18532.1"/>
    </source>
</evidence>
<organism evidence="1">
    <name type="scientific">marine sediment metagenome</name>
    <dbReference type="NCBI Taxonomy" id="412755"/>
    <lineage>
        <taxon>unclassified sequences</taxon>
        <taxon>metagenomes</taxon>
        <taxon>ecological metagenomes</taxon>
    </lineage>
</organism>
<gene>
    <name evidence="1" type="ORF">S12H4_54963</name>
</gene>
<sequence>MKKLYLSVIINIGGKKLNIRILVFMAFMTLLQVKKLNIVNKKLTLSNYYSADGAVRDKNIKSLIAFFLLLEFRN</sequence>
<proteinExistence type="predicted"/>
<dbReference type="AlphaFoldDB" id="X1VIL3"/>
<accession>X1VIL3</accession>
<protein>
    <submittedName>
        <fullName evidence="1">Uncharacterized protein</fullName>
    </submittedName>
</protein>
<reference evidence="1" key="1">
    <citation type="journal article" date="2014" name="Front. Microbiol.">
        <title>High frequency of phylogenetically diverse reductive dehalogenase-homologous genes in deep subseafloor sedimentary metagenomes.</title>
        <authorList>
            <person name="Kawai M."/>
            <person name="Futagami T."/>
            <person name="Toyoda A."/>
            <person name="Takaki Y."/>
            <person name="Nishi S."/>
            <person name="Hori S."/>
            <person name="Arai W."/>
            <person name="Tsubouchi T."/>
            <person name="Morono Y."/>
            <person name="Uchiyama I."/>
            <person name="Ito T."/>
            <person name="Fujiyama A."/>
            <person name="Inagaki F."/>
            <person name="Takami H."/>
        </authorList>
    </citation>
    <scope>NUCLEOTIDE SEQUENCE</scope>
    <source>
        <strain evidence="1">Expedition CK06-06</strain>
    </source>
</reference>